<evidence type="ECO:0000313" key="2">
    <source>
        <dbReference type="Proteomes" id="UP001210502"/>
    </source>
</evidence>
<gene>
    <name evidence="1" type="ORF">PF586_06805</name>
</gene>
<name>A0AAW5YW72_9LACO</name>
<dbReference type="EMBL" id="JAQIEY010000019">
    <property type="protein sequence ID" value="MDA3768166.1"/>
    <property type="molecule type" value="Genomic_DNA"/>
</dbReference>
<proteinExistence type="predicted"/>
<evidence type="ECO:0000313" key="1">
    <source>
        <dbReference type="EMBL" id="MDA3768166.1"/>
    </source>
</evidence>
<reference evidence="1" key="1">
    <citation type="submission" date="2023-01" db="EMBL/GenBank/DDBJ databases">
        <title>Sequencing of the bacterial strains from artisanal fermented milk Matsoni.</title>
        <authorList>
            <person name="Rozman V."/>
            <person name="Accetto T."/>
            <person name="Bogovic Matijasic B."/>
        </authorList>
    </citation>
    <scope>NUCLEOTIDE SEQUENCE</scope>
    <source>
        <strain evidence="1">Lbl333</strain>
    </source>
</reference>
<organism evidence="1 2">
    <name type="scientific">Lactobacillus delbrueckii</name>
    <dbReference type="NCBI Taxonomy" id="1584"/>
    <lineage>
        <taxon>Bacteria</taxon>
        <taxon>Bacillati</taxon>
        <taxon>Bacillota</taxon>
        <taxon>Bacilli</taxon>
        <taxon>Lactobacillales</taxon>
        <taxon>Lactobacillaceae</taxon>
        <taxon>Lactobacillus</taxon>
    </lineage>
</organism>
<dbReference type="Proteomes" id="UP001210502">
    <property type="component" value="Unassembled WGS sequence"/>
</dbReference>
<protein>
    <submittedName>
        <fullName evidence="1">Uncharacterized protein</fullName>
    </submittedName>
</protein>
<dbReference type="AlphaFoldDB" id="A0AAW5YW72"/>
<accession>A0AAW5YW72</accession>
<sequence>MRKIDGLSFTAAAGLLSLALFGLAFSFTKKQEYINDQTAYLNSQTASIQKKTEKVRSQTEAQLLAEANNTNTASLVQDEGVARDKAKALFSQLYNVDYEMSEAKYESRNKIALQYADKNVLARTGMYGQSLSDIQKSQMKILQPAYKFYFAPEKGSTITGLAEVSYQIKSLFQKNGAFHVMYYSVTFDMNTKKFTEIKQLGQLE</sequence>
<comment type="caution">
    <text evidence="1">The sequence shown here is derived from an EMBL/GenBank/DDBJ whole genome shotgun (WGS) entry which is preliminary data.</text>
</comment>
<dbReference type="RefSeq" id="WP_271024670.1">
    <property type="nucleotide sequence ID" value="NZ_JAQIEY010000019.1"/>
</dbReference>